<protein>
    <submittedName>
        <fullName evidence="1">Uncharacterized protein</fullName>
    </submittedName>
</protein>
<name>A0A9D4T3M4_RHISA</name>
<organism evidence="1 2">
    <name type="scientific">Rhipicephalus sanguineus</name>
    <name type="common">Brown dog tick</name>
    <name type="synonym">Ixodes sanguineus</name>
    <dbReference type="NCBI Taxonomy" id="34632"/>
    <lineage>
        <taxon>Eukaryota</taxon>
        <taxon>Metazoa</taxon>
        <taxon>Ecdysozoa</taxon>
        <taxon>Arthropoda</taxon>
        <taxon>Chelicerata</taxon>
        <taxon>Arachnida</taxon>
        <taxon>Acari</taxon>
        <taxon>Parasitiformes</taxon>
        <taxon>Ixodida</taxon>
        <taxon>Ixodoidea</taxon>
        <taxon>Ixodidae</taxon>
        <taxon>Rhipicephalinae</taxon>
        <taxon>Rhipicephalus</taxon>
        <taxon>Rhipicephalus</taxon>
    </lineage>
</organism>
<gene>
    <name evidence="1" type="ORF">HPB52_012109</name>
</gene>
<sequence length="194" mass="22192">MTEADLDGVCKTLSEMSVEEVRSLKEANIWWLPDIASLSKPEAISSIRNAMLSLDSTASRASSVAWLYCYLAEKNHMNSWRAYFLNESELSGKFTLHQRLMSALAYPGVSTTYENVEREDAVYVGILSTYADTSSPDHDVICLCIPRTLPYVFVHCSRNRNRIRVILGGVLRRPSLWFRDFRHLREAFDYARAK</sequence>
<comment type="caution">
    <text evidence="1">The sequence shown here is derived from an EMBL/GenBank/DDBJ whole genome shotgun (WGS) entry which is preliminary data.</text>
</comment>
<evidence type="ECO:0000313" key="1">
    <source>
        <dbReference type="EMBL" id="KAH7968879.1"/>
    </source>
</evidence>
<keyword evidence="2" id="KW-1185">Reference proteome</keyword>
<reference evidence="1" key="1">
    <citation type="journal article" date="2020" name="Cell">
        <title>Large-Scale Comparative Analyses of Tick Genomes Elucidate Their Genetic Diversity and Vector Capacities.</title>
        <authorList>
            <consortium name="Tick Genome and Microbiome Consortium (TIGMIC)"/>
            <person name="Jia N."/>
            <person name="Wang J."/>
            <person name="Shi W."/>
            <person name="Du L."/>
            <person name="Sun Y."/>
            <person name="Zhan W."/>
            <person name="Jiang J.F."/>
            <person name="Wang Q."/>
            <person name="Zhang B."/>
            <person name="Ji P."/>
            <person name="Bell-Sakyi L."/>
            <person name="Cui X.M."/>
            <person name="Yuan T.T."/>
            <person name="Jiang B.G."/>
            <person name="Yang W.F."/>
            <person name="Lam T.T."/>
            <person name="Chang Q.C."/>
            <person name="Ding S.J."/>
            <person name="Wang X.J."/>
            <person name="Zhu J.G."/>
            <person name="Ruan X.D."/>
            <person name="Zhao L."/>
            <person name="Wei J.T."/>
            <person name="Ye R.Z."/>
            <person name="Que T.C."/>
            <person name="Du C.H."/>
            <person name="Zhou Y.H."/>
            <person name="Cheng J.X."/>
            <person name="Dai P.F."/>
            <person name="Guo W.B."/>
            <person name="Han X.H."/>
            <person name="Huang E.J."/>
            <person name="Li L.F."/>
            <person name="Wei W."/>
            <person name="Gao Y.C."/>
            <person name="Liu J.Z."/>
            <person name="Shao H.Z."/>
            <person name="Wang X."/>
            <person name="Wang C.C."/>
            <person name="Yang T.C."/>
            <person name="Huo Q.B."/>
            <person name="Li W."/>
            <person name="Chen H.Y."/>
            <person name="Chen S.E."/>
            <person name="Zhou L.G."/>
            <person name="Ni X.B."/>
            <person name="Tian J.H."/>
            <person name="Sheng Y."/>
            <person name="Liu T."/>
            <person name="Pan Y.S."/>
            <person name="Xia L.Y."/>
            <person name="Li J."/>
            <person name="Zhao F."/>
            <person name="Cao W.C."/>
        </authorList>
    </citation>
    <scope>NUCLEOTIDE SEQUENCE</scope>
    <source>
        <strain evidence="1">Rsan-2018</strain>
    </source>
</reference>
<accession>A0A9D4T3M4</accession>
<dbReference type="AlphaFoldDB" id="A0A9D4T3M4"/>
<dbReference type="EMBL" id="JABSTV010001248">
    <property type="protein sequence ID" value="KAH7968879.1"/>
    <property type="molecule type" value="Genomic_DNA"/>
</dbReference>
<evidence type="ECO:0000313" key="2">
    <source>
        <dbReference type="Proteomes" id="UP000821837"/>
    </source>
</evidence>
<dbReference type="Proteomes" id="UP000821837">
    <property type="component" value="Unassembled WGS sequence"/>
</dbReference>
<proteinExistence type="predicted"/>
<reference evidence="1" key="2">
    <citation type="submission" date="2021-09" db="EMBL/GenBank/DDBJ databases">
        <authorList>
            <person name="Jia N."/>
            <person name="Wang J."/>
            <person name="Shi W."/>
            <person name="Du L."/>
            <person name="Sun Y."/>
            <person name="Zhan W."/>
            <person name="Jiang J."/>
            <person name="Wang Q."/>
            <person name="Zhang B."/>
            <person name="Ji P."/>
            <person name="Sakyi L.B."/>
            <person name="Cui X."/>
            <person name="Yuan T."/>
            <person name="Jiang B."/>
            <person name="Yang W."/>
            <person name="Lam T.T.-Y."/>
            <person name="Chang Q."/>
            <person name="Ding S."/>
            <person name="Wang X."/>
            <person name="Zhu J."/>
            <person name="Ruan X."/>
            <person name="Zhao L."/>
            <person name="Wei J."/>
            <person name="Que T."/>
            <person name="Du C."/>
            <person name="Cheng J."/>
            <person name="Dai P."/>
            <person name="Han X."/>
            <person name="Huang E."/>
            <person name="Gao Y."/>
            <person name="Liu J."/>
            <person name="Shao H."/>
            <person name="Ye R."/>
            <person name="Li L."/>
            <person name="Wei W."/>
            <person name="Wang X."/>
            <person name="Wang C."/>
            <person name="Huo Q."/>
            <person name="Li W."/>
            <person name="Guo W."/>
            <person name="Chen H."/>
            <person name="Chen S."/>
            <person name="Zhou L."/>
            <person name="Zhou L."/>
            <person name="Ni X."/>
            <person name="Tian J."/>
            <person name="Zhou Y."/>
            <person name="Sheng Y."/>
            <person name="Liu T."/>
            <person name="Pan Y."/>
            <person name="Xia L."/>
            <person name="Li J."/>
            <person name="Zhao F."/>
            <person name="Cao W."/>
        </authorList>
    </citation>
    <scope>NUCLEOTIDE SEQUENCE</scope>
    <source>
        <strain evidence="1">Rsan-2018</strain>
        <tissue evidence="1">Larvae</tissue>
    </source>
</reference>